<sequence length="113" mass="11736">MEINQVVGTLYCTYRVPGLDHCALRVLKDAKGKMLVATDPVGTRPGNWVFTTSGSAARYAMGNADILTDLTIGGIIDDWAPETITKPESSAASNNGDAAGAPAQTNSNPARAA</sequence>
<dbReference type="PANTHER" id="PTHR36539">
    <property type="entry name" value="ETHANOLAMINE UTILIZATION PROTEIN EUTN"/>
    <property type="match status" value="1"/>
</dbReference>
<dbReference type="CDD" id="cd01614">
    <property type="entry name" value="EutN_CcmL"/>
    <property type="match status" value="1"/>
</dbReference>
<keyword evidence="5" id="KW-1185">Reference proteome</keyword>
<feature type="region of interest" description="Disordered" evidence="3">
    <location>
        <begin position="83"/>
        <end position="113"/>
    </location>
</feature>
<organism evidence="4 5">
    <name type="scientific">Thiohalocapsa halophila</name>
    <dbReference type="NCBI Taxonomy" id="69359"/>
    <lineage>
        <taxon>Bacteria</taxon>
        <taxon>Pseudomonadati</taxon>
        <taxon>Pseudomonadota</taxon>
        <taxon>Gammaproteobacteria</taxon>
        <taxon>Chromatiales</taxon>
        <taxon>Chromatiaceae</taxon>
        <taxon>Thiohalocapsa</taxon>
    </lineage>
</organism>
<dbReference type="InterPro" id="IPR036677">
    <property type="entry name" value="EutN_CcmL_sf"/>
</dbReference>
<gene>
    <name evidence="4" type="ORF">CKO31_19935</name>
</gene>
<evidence type="ECO:0000256" key="3">
    <source>
        <dbReference type="SAM" id="MobiDB-lite"/>
    </source>
</evidence>
<reference evidence="4 5" key="1">
    <citation type="journal article" date="2020" name="Microorganisms">
        <title>Osmotic Adaptation and Compatible Solute Biosynthesis of Phototrophic Bacteria as Revealed from Genome Analyses.</title>
        <authorList>
            <person name="Imhoff J.F."/>
            <person name="Rahn T."/>
            <person name="Kunzel S."/>
            <person name="Keller A."/>
            <person name="Neulinger S.C."/>
        </authorList>
    </citation>
    <scope>NUCLEOTIDE SEQUENCE [LARGE SCALE GENOMIC DNA]</scope>
    <source>
        <strain evidence="4 5">DSM 6210</strain>
    </source>
</reference>
<keyword evidence="2" id="KW-1283">Bacterial microcompartment</keyword>
<evidence type="ECO:0000313" key="5">
    <source>
        <dbReference type="Proteomes" id="UP000748752"/>
    </source>
</evidence>
<proteinExistence type="predicted"/>
<comment type="caution">
    <text evidence="4">The sequence shown here is derived from an EMBL/GenBank/DDBJ whole genome shotgun (WGS) entry which is preliminary data.</text>
</comment>
<evidence type="ECO:0000256" key="1">
    <source>
        <dbReference type="ARBA" id="ARBA00024322"/>
    </source>
</evidence>
<name>A0ABS1CM59_9GAMM</name>
<evidence type="ECO:0000256" key="2">
    <source>
        <dbReference type="ARBA" id="ARBA00024446"/>
    </source>
</evidence>
<protein>
    <submittedName>
        <fullName evidence="4">Carboxysome peptide B</fullName>
    </submittedName>
</protein>
<accession>A0ABS1CM59</accession>
<feature type="compositionally biased region" description="Low complexity" evidence="3">
    <location>
        <begin position="89"/>
        <end position="103"/>
    </location>
</feature>
<dbReference type="InterPro" id="IPR004992">
    <property type="entry name" value="EutN_CcmL"/>
</dbReference>
<dbReference type="RefSeq" id="WP_200240883.1">
    <property type="nucleotide sequence ID" value="NZ_NRRV01000063.1"/>
</dbReference>
<dbReference type="PANTHER" id="PTHR36539:SF1">
    <property type="entry name" value="BACTERIAL MICROCOMPARTMENT SHELL VERTEX PROTEIN EUTN"/>
    <property type="match status" value="1"/>
</dbReference>
<dbReference type="Proteomes" id="UP000748752">
    <property type="component" value="Unassembled WGS sequence"/>
</dbReference>
<dbReference type="NCBIfam" id="TIGR02704">
    <property type="entry name" value="carboxysome_B"/>
    <property type="match status" value="1"/>
</dbReference>
<dbReference type="SUPFAM" id="SSF159133">
    <property type="entry name" value="EutN/CcmL-like"/>
    <property type="match status" value="1"/>
</dbReference>
<dbReference type="PROSITE" id="PS51932">
    <property type="entry name" value="BMV"/>
    <property type="match status" value="1"/>
</dbReference>
<dbReference type="Pfam" id="PF03319">
    <property type="entry name" value="EutN_CcmL"/>
    <property type="match status" value="1"/>
</dbReference>
<dbReference type="EMBL" id="NRRV01000063">
    <property type="protein sequence ID" value="MBK1632980.1"/>
    <property type="molecule type" value="Genomic_DNA"/>
</dbReference>
<feature type="compositionally biased region" description="Polar residues" evidence="3">
    <location>
        <begin position="104"/>
        <end position="113"/>
    </location>
</feature>
<evidence type="ECO:0000313" key="4">
    <source>
        <dbReference type="EMBL" id="MBK1632980.1"/>
    </source>
</evidence>
<comment type="subcellular location">
    <subcellularLocation>
        <location evidence="1">Bacterial microcompartment</location>
    </subcellularLocation>
</comment>
<dbReference type="Gene3D" id="2.40.50.220">
    <property type="entry name" value="EutN/Ccml"/>
    <property type="match status" value="1"/>
</dbReference>
<dbReference type="InterPro" id="IPR014077">
    <property type="entry name" value="CsoS4B"/>
</dbReference>